<proteinExistence type="predicted"/>
<evidence type="ECO:0000256" key="2">
    <source>
        <dbReference type="SAM" id="SignalP"/>
    </source>
</evidence>
<dbReference type="PANTHER" id="PTHR30535">
    <property type="entry name" value="VITAMIN B12-BINDING PROTEIN"/>
    <property type="match status" value="1"/>
</dbReference>
<dbReference type="Pfam" id="PF01497">
    <property type="entry name" value="Peripla_BP_2"/>
    <property type="match status" value="1"/>
</dbReference>
<reference evidence="5" key="1">
    <citation type="journal article" date="2022" name="Int. J. Syst. Evol. Microbiol.">
        <title>Anaeromyxobacter oryzae sp. nov., Anaeromyxobacter diazotrophicus sp. nov. and Anaeromyxobacter paludicola sp. nov., isolated from paddy soils.</title>
        <authorList>
            <person name="Itoh H."/>
            <person name="Xu Z."/>
            <person name="Mise K."/>
            <person name="Masuda Y."/>
            <person name="Ushijima N."/>
            <person name="Hayakawa C."/>
            <person name="Shiratori Y."/>
            <person name="Senoo K."/>
        </authorList>
    </citation>
    <scope>NUCLEOTIDE SEQUENCE [LARGE SCALE GENOMIC DNA]</scope>
    <source>
        <strain evidence="5">Red232</strain>
    </source>
</reference>
<protein>
    <recommendedName>
        <fullName evidence="3">Fe/B12 periplasmic-binding domain-containing protein</fullName>
    </recommendedName>
</protein>
<keyword evidence="5" id="KW-1185">Reference proteome</keyword>
<accession>A0ABM7WRS2</accession>
<dbReference type="RefSeq" id="WP_248359549.1">
    <property type="nucleotide sequence ID" value="NZ_AP025591.1"/>
</dbReference>
<keyword evidence="1 2" id="KW-0732">Signal</keyword>
<name>A0ABM7WRS2_9BACT</name>
<dbReference type="InterPro" id="IPR050902">
    <property type="entry name" value="ABC_Transporter_SBP"/>
</dbReference>
<dbReference type="NCBIfam" id="NF038402">
    <property type="entry name" value="TroA_like"/>
    <property type="match status" value="1"/>
</dbReference>
<gene>
    <name evidence="4" type="ORF">AMOR_11740</name>
</gene>
<feature type="signal peptide" evidence="2">
    <location>
        <begin position="1"/>
        <end position="25"/>
    </location>
</feature>
<feature type="chain" id="PRO_5046024167" description="Fe/B12 periplasmic-binding domain-containing protein" evidence="2">
    <location>
        <begin position="26"/>
        <end position="313"/>
    </location>
</feature>
<dbReference type="InterPro" id="IPR002491">
    <property type="entry name" value="ABC_transptr_periplasmic_BD"/>
</dbReference>
<dbReference type="SUPFAM" id="SSF53807">
    <property type="entry name" value="Helical backbone' metal receptor"/>
    <property type="match status" value="1"/>
</dbReference>
<evidence type="ECO:0000256" key="1">
    <source>
        <dbReference type="ARBA" id="ARBA00022729"/>
    </source>
</evidence>
<dbReference type="InterPro" id="IPR054828">
    <property type="entry name" value="Vit_B12_bind_prot"/>
</dbReference>
<feature type="domain" description="Fe/B12 periplasmic-binding" evidence="3">
    <location>
        <begin position="62"/>
        <end position="311"/>
    </location>
</feature>
<evidence type="ECO:0000313" key="4">
    <source>
        <dbReference type="EMBL" id="BDG02178.1"/>
    </source>
</evidence>
<dbReference type="PROSITE" id="PS50983">
    <property type="entry name" value="FE_B12_PBP"/>
    <property type="match status" value="1"/>
</dbReference>
<evidence type="ECO:0000313" key="5">
    <source>
        <dbReference type="Proteomes" id="UP001162891"/>
    </source>
</evidence>
<dbReference type="PANTHER" id="PTHR30535:SF35">
    <property type="entry name" value="PERIPLASMIC BINDING PROTEIN"/>
    <property type="match status" value="1"/>
</dbReference>
<sequence length="313" mass="32257">MTARPRAAGALLAIALAIAAPPVGAGPGGGAAATADALRPGKHLAEGGPVWIGPRPAAPPRRVVVLAPNLTDVVLALGAGDRLVGVTTVDDDPGVKDVPRVGGFIDPNPEAILALRPDLVLWVTDGGALAAVRRLAELSAASSRPFPIVALDVVSVADVLATPRVVGDALGMPDRGARLSEELAAEVESIRRRAAGLPRRRVLFVVGREPLVVAGPGSFPDELLAIAGCENVVGGERPWPVYPLEKAVAANPDLVVDGAAREPADGIRRLAAIPAVRRGAVVRLSKDDLLRPGPRMIRGLEAFFRAVHPEARG</sequence>
<evidence type="ECO:0000259" key="3">
    <source>
        <dbReference type="PROSITE" id="PS50983"/>
    </source>
</evidence>
<dbReference type="Proteomes" id="UP001162891">
    <property type="component" value="Chromosome"/>
</dbReference>
<dbReference type="EMBL" id="AP025591">
    <property type="protein sequence ID" value="BDG02178.1"/>
    <property type="molecule type" value="Genomic_DNA"/>
</dbReference>
<organism evidence="4 5">
    <name type="scientific">Anaeromyxobacter oryzae</name>
    <dbReference type="NCBI Taxonomy" id="2918170"/>
    <lineage>
        <taxon>Bacteria</taxon>
        <taxon>Pseudomonadati</taxon>
        <taxon>Myxococcota</taxon>
        <taxon>Myxococcia</taxon>
        <taxon>Myxococcales</taxon>
        <taxon>Cystobacterineae</taxon>
        <taxon>Anaeromyxobacteraceae</taxon>
        <taxon>Anaeromyxobacter</taxon>
    </lineage>
</organism>
<dbReference type="Gene3D" id="3.40.50.1980">
    <property type="entry name" value="Nitrogenase molybdenum iron protein domain"/>
    <property type="match status" value="2"/>
</dbReference>